<sequence>MGTKFANLHIQTQNRQLVLDALQKLSDQAGHVLAKPILRDTNILDPYIQRKEKGSLSRENESHVTYYMHQSGEWTTVLNSYFEWETVSRVGELLSMFVVEPVMTVGFFDEDIFEWTIFQDGEVRCRKYFCGTWAEDEYKLEPETMDFAFLQEVVGIKKAGIGQLLASGSPEQAVNQLSSLIGVHVWIDSSWVDHDPELIKKYAKVDLGKEKF</sequence>
<evidence type="ECO:0000313" key="1">
    <source>
        <dbReference type="EMBL" id="MEJ8302721.1"/>
    </source>
</evidence>
<gene>
    <name evidence="1" type="ORF">WKI47_02195</name>
</gene>
<comment type="caution">
    <text evidence="1">The sequence shown here is derived from an EMBL/GenBank/DDBJ whole genome shotgun (WGS) entry which is preliminary data.</text>
</comment>
<dbReference type="EMBL" id="JBBKAR010000004">
    <property type="protein sequence ID" value="MEJ8302721.1"/>
    <property type="molecule type" value="Genomic_DNA"/>
</dbReference>
<protein>
    <submittedName>
        <fullName evidence="1">Uncharacterized protein</fullName>
    </submittedName>
</protein>
<reference evidence="1" key="1">
    <citation type="submission" date="2024-03" db="EMBL/GenBank/DDBJ databases">
        <title>Whole genome sequecning of epiphytes from Marcgravia umbellata leaves.</title>
        <authorList>
            <person name="Kumar G."/>
            <person name="Savka M.A."/>
        </authorList>
    </citation>
    <scope>NUCLEOTIDE SEQUENCE</scope>
    <source>
        <strain evidence="1">RIT_BL5</strain>
    </source>
</reference>
<proteinExistence type="predicted"/>
<name>A0ACC6P726_9BACL</name>
<evidence type="ECO:0000313" key="2">
    <source>
        <dbReference type="Proteomes" id="UP001380953"/>
    </source>
</evidence>
<accession>A0ACC6P726</accession>
<keyword evidence="2" id="KW-1185">Reference proteome</keyword>
<dbReference type="Proteomes" id="UP001380953">
    <property type="component" value="Unassembled WGS sequence"/>
</dbReference>
<organism evidence="1 2">
    <name type="scientific">Saccharibacillus sacchari</name>
    <dbReference type="NCBI Taxonomy" id="456493"/>
    <lineage>
        <taxon>Bacteria</taxon>
        <taxon>Bacillati</taxon>
        <taxon>Bacillota</taxon>
        <taxon>Bacilli</taxon>
        <taxon>Bacillales</taxon>
        <taxon>Paenibacillaceae</taxon>
        <taxon>Saccharibacillus</taxon>
    </lineage>
</organism>